<evidence type="ECO:0000256" key="6">
    <source>
        <dbReference type="SAM" id="MobiDB-lite"/>
    </source>
</evidence>
<evidence type="ECO:0000259" key="9">
    <source>
        <dbReference type="Pfam" id="PF26579"/>
    </source>
</evidence>
<evidence type="ECO:0008006" key="12">
    <source>
        <dbReference type="Google" id="ProtNLM"/>
    </source>
</evidence>
<organism evidence="10 11">
    <name type="scientific">Trypanosoma brucei gambiense (strain MHOM/CI/86/DAL972)</name>
    <dbReference type="NCBI Taxonomy" id="679716"/>
    <lineage>
        <taxon>Eukaryota</taxon>
        <taxon>Discoba</taxon>
        <taxon>Euglenozoa</taxon>
        <taxon>Kinetoplastea</taxon>
        <taxon>Metakinetoplastina</taxon>
        <taxon>Trypanosomatida</taxon>
        <taxon>Trypanosomatidae</taxon>
        <taxon>Trypanosoma</taxon>
    </lineage>
</organism>
<proteinExistence type="predicted"/>
<evidence type="ECO:0000313" key="11">
    <source>
        <dbReference type="Proteomes" id="UP000002316"/>
    </source>
</evidence>
<dbReference type="InterPro" id="IPR008962">
    <property type="entry name" value="PapD-like_sf"/>
</dbReference>
<dbReference type="Pfam" id="PF22544">
    <property type="entry name" value="HYDIN_VesB_CFA65-like_Ig"/>
    <property type="match status" value="2"/>
</dbReference>
<dbReference type="GO" id="GO:0005929">
    <property type="term" value="C:cilium"/>
    <property type="evidence" value="ECO:0007669"/>
    <property type="project" value="UniProtKB-SubCell"/>
</dbReference>
<dbReference type="Proteomes" id="UP000002316">
    <property type="component" value="Chromosome 6"/>
</dbReference>
<comment type="subcellular location">
    <subcellularLocation>
        <location evidence="1">Cell projection</location>
        <location evidence="1">Cilium</location>
    </subcellularLocation>
    <subcellularLocation>
        <location evidence="2">Cytoplasm</location>
    </subcellularLocation>
</comment>
<evidence type="ECO:0000256" key="5">
    <source>
        <dbReference type="ARBA" id="ARBA00023273"/>
    </source>
</evidence>
<dbReference type="Pfam" id="PF14874">
    <property type="entry name" value="PapD-like"/>
    <property type="match status" value="1"/>
</dbReference>
<dbReference type="GO" id="GO:0060271">
    <property type="term" value="P:cilium assembly"/>
    <property type="evidence" value="ECO:0007669"/>
    <property type="project" value="TreeGrafter"/>
</dbReference>
<name>C9ZQ71_TRYB9</name>
<dbReference type="RefSeq" id="XP_011773836.1">
    <property type="nucleotide sequence ID" value="XM_011775534.1"/>
</dbReference>
<dbReference type="OrthoDB" id="10060824at2759"/>
<evidence type="ECO:0000259" key="7">
    <source>
        <dbReference type="Pfam" id="PF22544"/>
    </source>
</evidence>
<dbReference type="FunFam" id="2.60.40.10:FF:004865">
    <property type="match status" value="1"/>
</dbReference>
<keyword evidence="3" id="KW-0963">Cytoplasm</keyword>
<keyword evidence="4" id="KW-0969">Cilium</keyword>
<dbReference type="Pfam" id="PF26579">
    <property type="entry name" value="Ig_CFAP47"/>
    <property type="match status" value="1"/>
</dbReference>
<feature type="domain" description="HYDIN/VesB/CFA65-like Ig-like" evidence="7">
    <location>
        <begin position="376"/>
        <end position="465"/>
    </location>
</feature>
<reference evidence="11" key="1">
    <citation type="journal article" date="2010" name="PLoS Negl. Trop. Dis.">
        <title>The genome sequence of Trypanosoma brucei gambiense, causative agent of chronic human african trypanosomiasis.</title>
        <authorList>
            <person name="Jackson A.P."/>
            <person name="Sanders M."/>
            <person name="Berry A."/>
            <person name="McQuillan J."/>
            <person name="Aslett M.A."/>
            <person name="Quail M.A."/>
            <person name="Chukualim B."/>
            <person name="Capewell P."/>
            <person name="MacLeod A."/>
            <person name="Melville S.E."/>
            <person name="Gibson W."/>
            <person name="Barry J.D."/>
            <person name="Berriman M."/>
            <person name="Hertz-Fowler C."/>
        </authorList>
    </citation>
    <scope>NUCLEOTIDE SEQUENCE [LARGE SCALE GENOMIC DNA]</scope>
    <source>
        <strain evidence="11">MHOM/CI/86/DAL972</strain>
    </source>
</reference>
<dbReference type="GeneID" id="23861961"/>
<accession>C9ZQ71</accession>
<sequence>MATEEPVSDTKKSNGVTPRKQISHTVQTLTSNSSEGSIHVHPTQGYYANFDVDTVYVIPFTVRNLSREICALRFTHPNNQTVFRIKTDSVRLAPGLTHVIEAEFFTHTSQDYEDSFVVFTDKESITIPLVAKCFPDVEFPLTLDFGTVERNTRGIVQSLAIRNPGRRVARVHIVPEGESAASALRVRTANCDVGPFSEGNVMVELLSPLVGRHKFPLTVTVDGEAKTRTVTVTVEVIDCRGTLLNANTGEELHSLMFPKTYVGAKRTMELIVRNDSRQSVSFAFQLLSDGNTEDIPPFSFVPQQGRLGPREKKHVTAIFAPMRSKEKATGWTCRRDQQTAVNETFEWLYSLLFVETEHTHTLRATGTSTTTVAWLSQTVVDFGECAMNDYRDFVLQVHNGHKDAPLYFKFPRIAHFHISPDEGNVSAAKSVPVRLTFHPRRLGNFSERFNVVFNNTETTPLTVVGVATKIVPQQKRIGGIDKLPQDFERTMKAIEPVAEPHVAAAPPETYSNLDDVDLGMVPAEGLRPIEPELVAPIGRSRSAGEMGGLGAGDHLPLVTLDVKTLIRKVYKEAPSNAAERRDCKRELQPMELLRIVAPVKVLEFHRVTVGSTATKPFFLYNATSAAVLATMPTDEEHLSFSPQAQVIPPGRSAVFDVTFRSQVVQVLQQVMQITINGRHLLRFTMQADSVPVEVSLSREEMVLHFSNFSEEPVARSTVVLSNNGNSEAVYSWALQLNNAGTGSGKGSGSGPFAIEPMSGTIPPMSKVTAYVSFSPPYGIITASACARLQVERSDGVKTLNITGAVPVTSCAWGKCTTAGGTPVVSPQGKKDWNKHHSATEALIELQKVPAGRGTRASITLHNKGKNVAFFTFDGVPSWLTVSPESGRVGPRESEEISLLVYHEKPEALRTVMNCCVRGIKKPLKLTVSVDVCAALLEVITPHRQNTEAILDFGMVYIGTEKALPVRFKNTSDVDGVILVDLRQHMEFAVECAADVDSAAIHDAAVTNNNSTDPPTMLQWCGPGEREPGMASIIIPPCSELGVLFVYRPVSTAEDGGRFFVSWRHVGTDIKNPLVPLVIIAQALQSRVTVTPRFLKFPCTVVDSPSVPATVTIKNTSSVSVHWRLQPIRNNEDSPTAEGRTPLSPVSSRVSSFVMSISGGVLAPHASEQVSVTFVPDGVGNWRELYGIYVDGDLLRHCADLSMSGFAALPRLLCDVEELAFPPIPLNITVRRRIIITNDGFDHINLSYHTIDSGPLTITFPNGTSTGLMGRIPVEIEFCSQWPVSAVSSIKFSSNKGETLTLPFRGAAINSFLTNAPYVIQNANISKIASSRGDEEWKEPLIYREIDSWQLAADGGGHKVRKVGGETQYVRSNSVKPIPPRYLEPIAPEFYVRCEESLRLWLNYNVFLEPVANLVTALQLSDGRLLLDAARRMGVKKQSRAPDSSESTTSRTLVTLESLMSLLKLNGGCLSEVQIIYLMTYEAYCRHQKEVNAEAIPLANFTERSTHCWTVVVLQFIRVVYFAKLRIDSMLAQYPSLGKYMPVEELQAGSLSTAIYGSNVFSGMENILLYWATYNLRQCIKKGMLKDTRAPIRRFEDLRDCVAVAACIFVFVPSAAAYVSADRFVPETVTQSDLENNISLLTNALVYVGFPSSFSSVEQILQYGPLDWLLLLSTLFHYLPRFIPTGTIVLKGKLLSPATHTIEVKNTSNTVRVYTVEMSNCSFRAVPREFTVDPGGTFQLQLEVTLRFNRRLEGECVLVDSAQNLVKERMPFVFHLVALPSEEPLRTVHLQAPLYTVVHQEICVENPFAQNYVATLRLSQEYKNDGGYSEGEFGKLRQGAFYISAGVVSFNVGEPTKVSVQFAPCARGQYEAQVTFHDVQLGEFSIVLIGTCIPPKPIEKFVTRAEVGEACNNTVMLKLHNQQFERMMNTVEDCNRFPSSRVVKGPSMPELTNIPYSVTFVNESFVGPSPFFIGPESIFFTRGDQMLELQFSFCPKVVGDYNGYIILASKYDVRTILLHGKGIPVGEKSILRFSCPARQSIVQRVPIVNNTKESWLITATIEGDCFSGQKEVRIPRGKSREYLLDTTLHGFHRTREPSHSIIGRRVSAEPSMLYGESVEPLCEDVITVECRAREKRIETLTIPDINNMDGNYTVETDLPFATGKPTVLVRRGTNAKYDLILHPLMGGTFNGTVVCRAPNGHFAWYGITIIVSAPEKEGTLNICTDTRTPVTAYVSIQNPMDKTIDFTVGRYGVGLFGENSILVEPSEPSVYSLLFLPSCTGKFPGRLTFFNKEVGEFWYELDIVVEDAAPEEVTFSSEIGVPQTVQVRIPNNTPNELPLCVTNTNHDNFSVVPSNPRVPPYSELTIDIVYKPTAIGRPQEAMIKLLNLDSAEWCYHCRGVGHAPAEFAPVECVCEALGRVSVVLKFKNPFSVPMMPDVEVKCEEMNYYSAAAQSLPGTPIAPATEASIVVMYEPKTVGRHNATVLVKPKFLSEEVQDMTWVFPLKGLAEWRSHDQPLRFRCVARKKVEETVELVAPGMTAANLNNVTITLDLERGQQYASAVRNSLFFKVHPTVEVEGMLKLDIRFVPLRPFVAMADLVVRAEKESVWRYSIVLEASRADVDDTLVVKSTLRAVSTITFDIYNIYPHSSPFTAYFTPDSSRDFSVGVPQGVLPPFIIGQRNANAATTMQVLFSPTARLPQPEGTLIIDTEEMQWIYKVIGKVSGRPIHP</sequence>
<dbReference type="Pfam" id="PF24529">
    <property type="entry name" value="CFAP47"/>
    <property type="match status" value="1"/>
</dbReference>
<dbReference type="Gene3D" id="2.60.40.10">
    <property type="entry name" value="Immunoglobulins"/>
    <property type="match status" value="6"/>
</dbReference>
<dbReference type="SUPFAM" id="SSF49354">
    <property type="entry name" value="PapD-like"/>
    <property type="match status" value="1"/>
</dbReference>
<dbReference type="GO" id="GO:0005737">
    <property type="term" value="C:cytoplasm"/>
    <property type="evidence" value="ECO:0007669"/>
    <property type="project" value="UniProtKB-SubCell"/>
</dbReference>
<dbReference type="PANTHER" id="PTHR45912">
    <property type="entry name" value="CILIA- AND FLAGELLA-ASSOCIATED PROTEIN 47"/>
    <property type="match status" value="1"/>
</dbReference>
<feature type="domain" description="HYDIN/VesB/CFA65-like Ig-like" evidence="7">
    <location>
        <begin position="600"/>
        <end position="680"/>
    </location>
</feature>
<protein>
    <recommendedName>
        <fullName evidence="12">Abnormal spindle-like microcephaly-associated protein ASH domain-containing protein</fullName>
    </recommendedName>
</protein>
<dbReference type="InterPro" id="IPR058952">
    <property type="entry name" value="Ig_CFAP47"/>
</dbReference>
<dbReference type="InterPro" id="IPR056343">
    <property type="entry name" value="CFAP47_dom"/>
</dbReference>
<evidence type="ECO:0000256" key="4">
    <source>
        <dbReference type="ARBA" id="ARBA00023069"/>
    </source>
</evidence>
<dbReference type="PANTHER" id="PTHR45912:SF3">
    <property type="entry name" value="CILIA- AND FLAGELLA-ASSOCIATED PROTEIN 47"/>
    <property type="match status" value="1"/>
</dbReference>
<dbReference type="KEGG" id="tbg:TbgDal_VI310"/>
<evidence type="ECO:0000313" key="10">
    <source>
        <dbReference type="EMBL" id="CBH11551.1"/>
    </source>
</evidence>
<dbReference type="InterPro" id="IPR053879">
    <property type="entry name" value="HYDIN_VesB_CFA65-like_Ig"/>
</dbReference>
<evidence type="ECO:0000256" key="2">
    <source>
        <dbReference type="ARBA" id="ARBA00004496"/>
    </source>
</evidence>
<feature type="domain" description="CFAP47-like immunoglobulin-like" evidence="9">
    <location>
        <begin position="2507"/>
        <end position="2616"/>
    </location>
</feature>
<evidence type="ECO:0000256" key="1">
    <source>
        <dbReference type="ARBA" id="ARBA00004138"/>
    </source>
</evidence>
<dbReference type="EMBL" id="FN554969">
    <property type="protein sequence ID" value="CBH11551.1"/>
    <property type="molecule type" value="Genomic_DNA"/>
</dbReference>
<evidence type="ECO:0000259" key="8">
    <source>
        <dbReference type="Pfam" id="PF24529"/>
    </source>
</evidence>
<gene>
    <name evidence="10" type="ORF">TbgDal_VI310</name>
</gene>
<feature type="domain" description="Cilia- and flagella-associated protein 47" evidence="8">
    <location>
        <begin position="1393"/>
        <end position="1523"/>
    </location>
</feature>
<evidence type="ECO:0000256" key="3">
    <source>
        <dbReference type="ARBA" id="ARBA00022490"/>
    </source>
</evidence>
<feature type="region of interest" description="Disordered" evidence="6">
    <location>
        <begin position="1"/>
        <end position="24"/>
    </location>
</feature>
<keyword evidence="5" id="KW-0966">Cell projection</keyword>
<dbReference type="InterPro" id="IPR013783">
    <property type="entry name" value="Ig-like_fold"/>
</dbReference>